<proteinExistence type="predicted"/>
<sequence>MGKLHVGARVGNGCYTYSSLESGVVCMKNGSLYKITGICNVQIKMHSKIISTLSDVRQVLDLKKNLIFLSLLDSKKYRIIIESSGIKVSHGALVLIRGRKTGNPYVLQGLTVISVVAISSTITESELTRCQFMEFDSFRLGSRSVIKSFLVFKIKHRI</sequence>
<accession>A0A9D3ZVZ2</accession>
<comment type="caution">
    <text evidence="2">The sequence shown here is derived from an EMBL/GenBank/DDBJ whole genome shotgun (WGS) entry which is preliminary data.</text>
</comment>
<feature type="domain" description="Retrovirus-related Pol polyprotein from transposon TNT 1-94-like beta-barrel" evidence="1">
    <location>
        <begin position="16"/>
        <end position="77"/>
    </location>
</feature>
<keyword evidence="3" id="KW-1185">Reference proteome</keyword>
<evidence type="ECO:0000313" key="3">
    <source>
        <dbReference type="Proteomes" id="UP000828251"/>
    </source>
</evidence>
<dbReference type="EMBL" id="JAIQCV010000008">
    <property type="protein sequence ID" value="KAH1072870.1"/>
    <property type="molecule type" value="Genomic_DNA"/>
</dbReference>
<evidence type="ECO:0000313" key="2">
    <source>
        <dbReference type="EMBL" id="KAH1072870.1"/>
    </source>
</evidence>
<dbReference type="Pfam" id="PF22936">
    <property type="entry name" value="Pol_BBD"/>
    <property type="match status" value="1"/>
</dbReference>
<dbReference type="AlphaFoldDB" id="A0A9D3ZVZ2"/>
<dbReference type="InterPro" id="IPR054722">
    <property type="entry name" value="PolX-like_BBD"/>
</dbReference>
<protein>
    <recommendedName>
        <fullName evidence="1">Retrovirus-related Pol polyprotein from transposon TNT 1-94-like beta-barrel domain-containing protein</fullName>
    </recommendedName>
</protein>
<dbReference type="Proteomes" id="UP000828251">
    <property type="component" value="Unassembled WGS sequence"/>
</dbReference>
<gene>
    <name evidence="2" type="ORF">J1N35_025198</name>
</gene>
<name>A0A9D3ZVZ2_9ROSI</name>
<organism evidence="2 3">
    <name type="scientific">Gossypium stocksii</name>
    <dbReference type="NCBI Taxonomy" id="47602"/>
    <lineage>
        <taxon>Eukaryota</taxon>
        <taxon>Viridiplantae</taxon>
        <taxon>Streptophyta</taxon>
        <taxon>Embryophyta</taxon>
        <taxon>Tracheophyta</taxon>
        <taxon>Spermatophyta</taxon>
        <taxon>Magnoliopsida</taxon>
        <taxon>eudicotyledons</taxon>
        <taxon>Gunneridae</taxon>
        <taxon>Pentapetalae</taxon>
        <taxon>rosids</taxon>
        <taxon>malvids</taxon>
        <taxon>Malvales</taxon>
        <taxon>Malvaceae</taxon>
        <taxon>Malvoideae</taxon>
        <taxon>Gossypium</taxon>
    </lineage>
</organism>
<reference evidence="2 3" key="1">
    <citation type="journal article" date="2021" name="Plant Biotechnol. J.">
        <title>Multi-omics assisted identification of the key and species-specific regulatory components of drought-tolerant mechanisms in Gossypium stocksii.</title>
        <authorList>
            <person name="Yu D."/>
            <person name="Ke L."/>
            <person name="Zhang D."/>
            <person name="Wu Y."/>
            <person name="Sun Y."/>
            <person name="Mei J."/>
            <person name="Sun J."/>
            <person name="Sun Y."/>
        </authorList>
    </citation>
    <scope>NUCLEOTIDE SEQUENCE [LARGE SCALE GENOMIC DNA]</scope>
    <source>
        <strain evidence="3">cv. E1</strain>
        <tissue evidence="2">Leaf</tissue>
    </source>
</reference>
<evidence type="ECO:0000259" key="1">
    <source>
        <dbReference type="Pfam" id="PF22936"/>
    </source>
</evidence>